<dbReference type="SUPFAM" id="SSF53383">
    <property type="entry name" value="PLP-dependent transferases"/>
    <property type="match status" value="1"/>
</dbReference>
<feature type="domain" description="Aminotransferase class I/classII large" evidence="6">
    <location>
        <begin position="61"/>
        <end position="413"/>
    </location>
</feature>
<proteinExistence type="inferred from homology"/>
<evidence type="ECO:0000256" key="4">
    <source>
        <dbReference type="ARBA" id="ARBA00023239"/>
    </source>
</evidence>
<dbReference type="InterPro" id="IPR015424">
    <property type="entry name" value="PyrdxlP-dep_Trfase"/>
</dbReference>
<evidence type="ECO:0000259" key="6">
    <source>
        <dbReference type="Pfam" id="PF00155"/>
    </source>
</evidence>
<dbReference type="Gene3D" id="3.90.1150.10">
    <property type="entry name" value="Aspartate Aminotransferase, domain 1"/>
    <property type="match status" value="1"/>
</dbReference>
<comment type="cofactor">
    <cofactor evidence="1">
        <name>pyridoxal 5'-phosphate</name>
        <dbReference type="ChEBI" id="CHEBI:597326"/>
    </cofactor>
</comment>
<evidence type="ECO:0000313" key="7">
    <source>
        <dbReference type="EMBL" id="TCO75216.1"/>
    </source>
</evidence>
<dbReference type="InterPro" id="IPR051798">
    <property type="entry name" value="Class-II_PLP-Dep_Aminotrans"/>
</dbReference>
<comment type="similarity">
    <text evidence="5">Belongs to the class-II pyridoxal-phosphate-dependent aminotransferase family. MalY/PatB cystathionine beta-lyase subfamily.</text>
</comment>
<dbReference type="PANTHER" id="PTHR43525:SF1">
    <property type="entry name" value="PROTEIN MALY"/>
    <property type="match status" value="1"/>
</dbReference>
<dbReference type="InterPro" id="IPR004839">
    <property type="entry name" value="Aminotransferase_I/II_large"/>
</dbReference>
<dbReference type="NCBIfam" id="TIGR04350">
    <property type="entry name" value="C_S_lyase_PatB"/>
    <property type="match status" value="1"/>
</dbReference>
<dbReference type="InterPro" id="IPR015421">
    <property type="entry name" value="PyrdxlP-dep_Trfase_major"/>
</dbReference>
<dbReference type="CDD" id="cd00609">
    <property type="entry name" value="AAT_like"/>
    <property type="match status" value="1"/>
</dbReference>
<dbReference type="PANTHER" id="PTHR43525">
    <property type="entry name" value="PROTEIN MALY"/>
    <property type="match status" value="1"/>
</dbReference>
<dbReference type="Proteomes" id="UP000294919">
    <property type="component" value="Unassembled WGS sequence"/>
</dbReference>
<gene>
    <name evidence="7" type="ORF">EV214_10951</name>
</gene>
<evidence type="ECO:0000256" key="5">
    <source>
        <dbReference type="ARBA" id="ARBA00037974"/>
    </source>
</evidence>
<dbReference type="EMBL" id="SLWV01000009">
    <property type="protein sequence ID" value="TCO75216.1"/>
    <property type="molecule type" value="Genomic_DNA"/>
</dbReference>
<keyword evidence="3" id="KW-0663">Pyridoxal phosphate</keyword>
<dbReference type="GO" id="GO:0047804">
    <property type="term" value="F:cysteine-S-conjugate beta-lyase activity"/>
    <property type="evidence" value="ECO:0007669"/>
    <property type="project" value="UniProtKB-EC"/>
</dbReference>
<dbReference type="Gene3D" id="3.40.640.10">
    <property type="entry name" value="Type I PLP-dependent aspartate aminotransferase-like (Major domain)"/>
    <property type="match status" value="1"/>
</dbReference>
<sequence>MKYVVLLKKYKILNIKVKSFLIMKEGFFMKYNFDDVNNRLHTNCLKWDGLEERFGISDKDLLPLWVADMDFKAPQCVIDAIMNRAEHGIYGYAGGYDTYYDAVIHWMKHRYHWDIKKEWIVFTPGVVPALNMIVKAFTHPGDKVIIQSPIYPPFFNSIKNNSCHVVNNPLKFDGKKYVMDFDDLEKKMEDQVKLMFLCSPHNPVGRVWHKEEIKRLGDLCIKNNVILVSDEIHADLVLKGHKHTSLASISEEFAQNTIVCTAPSKTFNIAGIQTSNIIIPNEKIRNQFLKERESVGISKPNVFGIEALEAAYLHGEEWLEQLLGYLQENLTFLIKYIEENIPKIKVIQPEATYLVWLDLRELGLNKNDLENIIFNEGKLVLNQGYTYGEEGEGFVRINIACPRSILKEGLSRLKKVIDNQI</sequence>
<reference evidence="7 8" key="1">
    <citation type="submission" date="2019-03" db="EMBL/GenBank/DDBJ databases">
        <title>Genomic Encyclopedia of Type Strains, Phase IV (KMG-IV): sequencing the most valuable type-strain genomes for metagenomic binning, comparative biology and taxonomic classification.</title>
        <authorList>
            <person name="Goeker M."/>
        </authorList>
    </citation>
    <scope>NUCLEOTIDE SEQUENCE [LARGE SCALE GENOMIC DNA]</scope>
    <source>
        <strain evidence="7 8">DSM 102940</strain>
    </source>
</reference>
<accession>A0A4R2KVJ5</accession>
<dbReference type="InterPro" id="IPR015422">
    <property type="entry name" value="PyrdxlP-dep_Trfase_small"/>
</dbReference>
<name>A0A4R2KVJ5_9FIRM</name>
<dbReference type="GO" id="GO:0030170">
    <property type="term" value="F:pyridoxal phosphate binding"/>
    <property type="evidence" value="ECO:0007669"/>
    <property type="project" value="InterPro"/>
</dbReference>
<keyword evidence="4 7" id="KW-0456">Lyase</keyword>
<dbReference type="EC" id="4.4.1.13" evidence="2"/>
<comment type="caution">
    <text evidence="7">The sequence shown here is derived from an EMBL/GenBank/DDBJ whole genome shotgun (WGS) entry which is preliminary data.</text>
</comment>
<organism evidence="7 8">
    <name type="scientific">Marinisporobacter balticus</name>
    <dbReference type="NCBI Taxonomy" id="2018667"/>
    <lineage>
        <taxon>Bacteria</taxon>
        <taxon>Bacillati</taxon>
        <taxon>Bacillota</taxon>
        <taxon>Clostridia</taxon>
        <taxon>Peptostreptococcales</taxon>
        <taxon>Thermotaleaceae</taxon>
        <taxon>Marinisporobacter</taxon>
    </lineage>
</organism>
<evidence type="ECO:0000256" key="3">
    <source>
        <dbReference type="ARBA" id="ARBA00022898"/>
    </source>
</evidence>
<evidence type="ECO:0000256" key="1">
    <source>
        <dbReference type="ARBA" id="ARBA00001933"/>
    </source>
</evidence>
<dbReference type="AlphaFoldDB" id="A0A4R2KVJ5"/>
<evidence type="ECO:0000256" key="2">
    <source>
        <dbReference type="ARBA" id="ARBA00012224"/>
    </source>
</evidence>
<dbReference type="InterPro" id="IPR027619">
    <property type="entry name" value="C-S_lyase_PatB-like"/>
</dbReference>
<dbReference type="Pfam" id="PF00155">
    <property type="entry name" value="Aminotran_1_2"/>
    <property type="match status" value="1"/>
</dbReference>
<keyword evidence="8" id="KW-1185">Reference proteome</keyword>
<evidence type="ECO:0000313" key="8">
    <source>
        <dbReference type="Proteomes" id="UP000294919"/>
    </source>
</evidence>
<protein>
    <recommendedName>
        <fullName evidence="2">cysteine-S-conjugate beta-lyase</fullName>
        <ecNumber evidence="2">4.4.1.13</ecNumber>
    </recommendedName>
</protein>